<evidence type="ECO:0000259" key="6">
    <source>
        <dbReference type="SMART" id="SM00732"/>
    </source>
</evidence>
<keyword evidence="2 5" id="KW-0690">Ribosome biogenesis</keyword>
<evidence type="ECO:0000313" key="7">
    <source>
        <dbReference type="EMBL" id="OHA41785.1"/>
    </source>
</evidence>
<name>A0A1G2P0A2_9BACT</name>
<reference evidence="7 8" key="1">
    <citation type="journal article" date="2016" name="Nat. Commun.">
        <title>Thousands of microbial genomes shed light on interconnected biogeochemical processes in an aquifer system.</title>
        <authorList>
            <person name="Anantharaman K."/>
            <person name="Brown C.T."/>
            <person name="Hug L.A."/>
            <person name="Sharon I."/>
            <person name="Castelle C.J."/>
            <person name="Probst A.J."/>
            <person name="Thomas B.C."/>
            <person name="Singh A."/>
            <person name="Wilkins M.J."/>
            <person name="Karaoz U."/>
            <person name="Brodie E.L."/>
            <person name="Williams K.H."/>
            <person name="Hubbard S.S."/>
            <person name="Banfield J.F."/>
        </authorList>
    </citation>
    <scope>NUCLEOTIDE SEQUENCE [LARGE SCALE GENOMIC DNA]</scope>
</reference>
<dbReference type="GO" id="GO:0000967">
    <property type="term" value="P:rRNA 5'-end processing"/>
    <property type="evidence" value="ECO:0007669"/>
    <property type="project" value="UniProtKB-UniRule"/>
</dbReference>
<evidence type="ECO:0000256" key="3">
    <source>
        <dbReference type="ARBA" id="ARBA00022722"/>
    </source>
</evidence>
<gene>
    <name evidence="7" type="ORF">A3G52_04030</name>
</gene>
<dbReference type="PANTHER" id="PTHR33317:SF4">
    <property type="entry name" value="POLYNUCLEOTIDYL TRANSFERASE, RIBONUCLEASE H-LIKE SUPERFAMILY PROTEIN"/>
    <property type="match status" value="1"/>
</dbReference>
<dbReference type="PANTHER" id="PTHR33317">
    <property type="entry name" value="POLYNUCLEOTIDYL TRANSFERASE, RIBONUCLEASE H-LIKE SUPERFAMILY PROTEIN"/>
    <property type="match status" value="1"/>
</dbReference>
<dbReference type="InterPro" id="IPR012337">
    <property type="entry name" value="RNaseH-like_sf"/>
</dbReference>
<dbReference type="Pfam" id="PF03652">
    <property type="entry name" value="RuvX"/>
    <property type="match status" value="1"/>
</dbReference>
<comment type="caution">
    <text evidence="7">The sequence shown here is derived from an EMBL/GenBank/DDBJ whole genome shotgun (WGS) entry which is preliminary data.</text>
</comment>
<dbReference type="InterPro" id="IPR006641">
    <property type="entry name" value="YqgF/RNaseH-like_dom"/>
</dbReference>
<dbReference type="SUPFAM" id="SSF53098">
    <property type="entry name" value="Ribonuclease H-like"/>
    <property type="match status" value="1"/>
</dbReference>
<dbReference type="NCBIfam" id="TIGR00250">
    <property type="entry name" value="RNAse_H_YqgF"/>
    <property type="match status" value="1"/>
</dbReference>
<evidence type="ECO:0000256" key="1">
    <source>
        <dbReference type="ARBA" id="ARBA00022490"/>
    </source>
</evidence>
<evidence type="ECO:0000256" key="2">
    <source>
        <dbReference type="ARBA" id="ARBA00022517"/>
    </source>
</evidence>
<dbReference type="GO" id="GO:0005829">
    <property type="term" value="C:cytosol"/>
    <property type="evidence" value="ECO:0007669"/>
    <property type="project" value="TreeGrafter"/>
</dbReference>
<accession>A0A1G2P0A2</accession>
<feature type="domain" description="YqgF/RNase H-like" evidence="6">
    <location>
        <begin position="1"/>
        <end position="99"/>
    </location>
</feature>
<dbReference type="SMART" id="SM00732">
    <property type="entry name" value="YqgFc"/>
    <property type="match status" value="1"/>
</dbReference>
<proteinExistence type="inferred from homology"/>
<dbReference type="AlphaFoldDB" id="A0A1G2P0A2"/>
<dbReference type="Gene3D" id="3.30.420.140">
    <property type="entry name" value="YqgF/RNase H-like domain"/>
    <property type="match status" value="1"/>
</dbReference>
<dbReference type="InterPro" id="IPR037027">
    <property type="entry name" value="YqgF/RNaseH-like_dom_sf"/>
</dbReference>
<keyword evidence="3 5" id="KW-0540">Nuclease</keyword>
<evidence type="ECO:0000256" key="5">
    <source>
        <dbReference type="HAMAP-Rule" id="MF_00651"/>
    </source>
</evidence>
<dbReference type="EMBL" id="MHSK01000025">
    <property type="protein sequence ID" value="OHA41785.1"/>
    <property type="molecule type" value="Genomic_DNA"/>
</dbReference>
<comment type="subcellular location">
    <subcellularLocation>
        <location evidence="5">Cytoplasm</location>
    </subcellularLocation>
</comment>
<dbReference type="InterPro" id="IPR005227">
    <property type="entry name" value="YqgF"/>
</dbReference>
<organism evidence="7 8">
    <name type="scientific">Candidatus Taylorbacteria bacterium RIFCSPLOWO2_12_FULL_43_20</name>
    <dbReference type="NCBI Taxonomy" id="1802332"/>
    <lineage>
        <taxon>Bacteria</taxon>
        <taxon>Candidatus Tayloriibacteriota</taxon>
    </lineage>
</organism>
<comment type="similarity">
    <text evidence="5">Belongs to the YqgF HJR family.</text>
</comment>
<comment type="function">
    <text evidence="5">Could be a nuclease involved in processing of the 5'-end of pre-16S rRNA.</text>
</comment>
<dbReference type="Proteomes" id="UP000177269">
    <property type="component" value="Unassembled WGS sequence"/>
</dbReference>
<dbReference type="GO" id="GO:0016788">
    <property type="term" value="F:hydrolase activity, acting on ester bonds"/>
    <property type="evidence" value="ECO:0007669"/>
    <property type="project" value="UniProtKB-UniRule"/>
</dbReference>
<protein>
    <recommendedName>
        <fullName evidence="5">Putative pre-16S rRNA nuclease</fullName>
        <ecNumber evidence="5">3.1.-.-</ecNumber>
    </recommendedName>
</protein>
<dbReference type="CDD" id="cd16964">
    <property type="entry name" value="YqgF"/>
    <property type="match status" value="1"/>
</dbReference>
<keyword evidence="4 5" id="KW-0378">Hydrolase</keyword>
<evidence type="ECO:0000313" key="8">
    <source>
        <dbReference type="Proteomes" id="UP000177269"/>
    </source>
</evidence>
<evidence type="ECO:0000256" key="4">
    <source>
        <dbReference type="ARBA" id="ARBA00022801"/>
    </source>
</evidence>
<keyword evidence="1 5" id="KW-0963">Cytoplasm</keyword>
<dbReference type="HAMAP" id="MF_00651">
    <property type="entry name" value="Nuclease_YqgF"/>
    <property type="match status" value="1"/>
</dbReference>
<dbReference type="EC" id="3.1.-.-" evidence="5"/>
<dbReference type="GO" id="GO:0004518">
    <property type="term" value="F:nuclease activity"/>
    <property type="evidence" value="ECO:0007669"/>
    <property type="project" value="UniProtKB-KW"/>
</dbReference>
<sequence>MRYAGIDYGKKRVGVALSDEGLSFALPKVVLPNDRMLVKKIAEFCKENDVSLIVVGESLNYKNEENAIMEEAKDFAKKISGVTGVNVVFEPEFLTSAEAERVQGKNKMHDASAAAIILKSYMAKNK</sequence>